<keyword evidence="1" id="KW-0813">Transport</keyword>
<dbReference type="GO" id="GO:0015031">
    <property type="term" value="P:protein transport"/>
    <property type="evidence" value="ECO:0007669"/>
    <property type="project" value="UniProtKB-KW"/>
</dbReference>
<organism evidence="4">
    <name type="scientific">Cyrtosia septentrionalis</name>
    <dbReference type="NCBI Taxonomy" id="112170"/>
    <lineage>
        <taxon>Eukaryota</taxon>
        <taxon>Viridiplantae</taxon>
        <taxon>Streptophyta</taxon>
        <taxon>Embryophyta</taxon>
        <taxon>Tracheophyta</taxon>
        <taxon>Spermatophyta</taxon>
        <taxon>Magnoliopsida</taxon>
        <taxon>Liliopsida</taxon>
        <taxon>Asparagales</taxon>
        <taxon>Orchidaceae</taxon>
        <taxon>Vanilloideae</taxon>
        <taxon>Vanilleae</taxon>
        <taxon>Cyrtosia</taxon>
    </lineage>
</organism>
<evidence type="ECO:0000256" key="2">
    <source>
        <dbReference type="SAM" id="Coils"/>
    </source>
</evidence>
<keyword evidence="1" id="KW-1133">Transmembrane helix</keyword>
<keyword evidence="1 4" id="KW-0934">Plastid</keyword>
<sequence>MIFQSLILGLWIKIRNSVVVLGLSYGFLTIFSVGPSYIFILRASFMEEGTEREVSATTGFLVGQLMMFISIYYPPLHLALGRPHTITFLVLPYLLFHFFWNNHKMYYYYDNGSTTRDSMRNLSVQFVFLNNLIFQLFNPFILPSSTLARLVNIYMFRCNNKILFLTSSFVGWLMGYIVFMKWVGLVFFWIRQNHLIRYKRNRYRLLELRNSMARLFSILLFITCVYYLGRMPSPIFTKKLKEKATSEKEEGGEIKEESDVEKTFEAKEIKKEKDTEEKLYLFWEEKEDLDKINETEETRVNGKEKTKDRFNFKEARYQDSPVYEDSNMDSYQENWEWGRLKEEKNKNDLYRWFEKAFVTFFFDYRRWYRPLRYIKNDHLENALRNEMSQFLFSICPSDGKPRISFTYPPSLSTFSEMLERRILSLYIRDKLDEEYLYNSWIYTNERKKCNFQNELRSRIQVIEKKEGFPSLDILEKRALLCDDERQKKCLPKAYDPFCNGIYRGTRKKLDSRAIMNPLITYTYIDTEDTDKEDTEDLVKTFSINKIHDLLIKDSLVKDSLELYLQSFLNSTQFVFDLITTPTKDQRTMKKKFIGIEEISKKVSRWPYKLTDDLAEAEEEDDDDEESTGEDTEISSRRANLVIIYNETEQKTDLIYRNASYDEDPVEMEEASLLNYSQQPDFRRNLIKGSMRFQRRKTVIWGILQVNVNSPLFLDRIDKIYFFDINEMKNLLLRNWMGRERESELKVYNFEKEETKEEKEKEKEDKNQTDARLEVAEAWESAQHIRGFLLLTQSFLRKYIILPSFIIAKNIFLIFLFQSSEWYEDWKEWKKEMHIKCTYDGIPLSETEFPQDWLTEGIQIKIIYPFYLKPWRKSRVRSHHRDPMKKKDKISQNFCFLTVWGREAKLPFGSPRKRPSFFEPIYKELIKINRKVKKNFLQVRIFFKEKIKSFIKLRKEKIKGVVVLVIELIMKRLEKGNPILLSLLELRKQKVHEPNEKEKDLKINNKILRESFVLTRPRVDYSLIERRIKYISDKTIKIRNQIERNGKDKKKKERVLLSENKRSKSQKHLWKILQRENIRFMRKSNYFFKSFIEKIYIDILLCTIPKINANAQLFFESKNKIFHKDIYNNERNQEQEVIDEINQNKRNWILTIKNMFYHTENTENGNQNYNTDWTLSSLSQAYIFYKLSQTQLLKKLLKNRHFRLVLQYQGSYPLFKDKLKDSFMIHGIFDFKSRHKEYVINEWKTWLKGHYQYDLSKKKRSLLIPKKWRNRIHQRRKIQKKESIQADLNKSTKDQFLHEMNDYAENSFMSQKEKWKKHYRYDRLSYKYISSPNSYISESTLERKGGQQIPYNLNTLKLESFYVLVSIPGNDYLEKGSRIDRTKKWDRKYFDSQILHFGFRKNIDIEIWANKHIGMNQTTKTEIHKMKNFPKREHKSIFSPKINQGIKPGNQKSFFFDYMGMNPESIYDPASNYDTIFNLETWFFPEFVLLFDVYRIQPWVIPIQSLFFNFHIKEKSKDINVNKNQKIHISYNKEKDIALGNSKHEKQEKKDQGNLVVLNKDNRNKGMKLYSFLKNHLIFQLRGSHILNQRILKNIDSYCLLLGLLNPGEVAISSVRRGELNLDEMLIQRDLSIEELIRKGKWILEPICLSIKRDGKLIIYQTMHISLVDKMKQQTNRKYKKKIYYDFIVPENLLSPRRRREFRILICLNSRNFNGLDRNPRSCNENKIKKRGPFFNGDKHINKDTKNIRKFNLFLWPNYRLEDLACMNRYWFNTNNSSLFSMLRIHMYSQLIKNSIPMKN</sequence>
<reference evidence="4" key="1">
    <citation type="submission" date="2018-07" db="EMBL/GenBank/DDBJ databases">
        <authorList>
            <person name="Kim K.-J."/>
            <person name="Kim Y.-K."/>
        </authorList>
    </citation>
    <scope>NUCLEOTIDE SEQUENCE</scope>
</reference>
<dbReference type="Pfam" id="PF05758">
    <property type="entry name" value="Ycf1"/>
    <property type="match status" value="2"/>
</dbReference>
<feature type="transmembrane region" description="Helical" evidence="1">
    <location>
        <begin position="162"/>
        <end position="190"/>
    </location>
</feature>
<reference evidence="4" key="2">
    <citation type="journal article" date="2019" name="Genome Biol. Evol.">
        <title>Extensive Losses of Photosynthesis Genes in the Plastome of a Mycoheterotrophic Orchid, Cyrtosia septentrionalis (Vanilloideae: Orchidaceae).</title>
        <authorList>
            <person name="Kim Y.K."/>
            <person name="Jo S."/>
            <person name="Cheon S.H."/>
            <person name="Joo M.J."/>
            <person name="Hong J.R."/>
            <person name="Kwak M.H."/>
            <person name="Kim K.J."/>
        </authorList>
    </citation>
    <scope>NUCLEOTIDE SEQUENCE</scope>
</reference>
<keyword evidence="1" id="KW-1001">Plastid inner membrane</keyword>
<name>A0A481YL53_9ASPA</name>
<evidence type="ECO:0000256" key="1">
    <source>
        <dbReference type="RuleBase" id="RU364085"/>
    </source>
</evidence>
<feature type="transmembrane region" description="Helical" evidence="1">
    <location>
        <begin position="122"/>
        <end position="142"/>
    </location>
</feature>
<dbReference type="PANTHER" id="PTHR33163:SF40">
    <property type="entry name" value="PROTEIN TIC 214"/>
    <property type="match status" value="1"/>
</dbReference>
<comment type="function">
    <text evidence="1">Involved in protein precursor import into chloroplasts. May be part of an intermediate translocation complex acting as a protein-conducting channel at the inner envelope.</text>
</comment>
<feature type="transmembrane region" description="Helical" evidence="1">
    <location>
        <begin position="211"/>
        <end position="229"/>
    </location>
</feature>
<accession>A0A481YL53</accession>
<dbReference type="PANTHER" id="PTHR33163">
    <property type="entry name" value="PROTEIN TIC 214-RELATED"/>
    <property type="match status" value="1"/>
</dbReference>
<dbReference type="EMBL" id="MH615835">
    <property type="protein sequence ID" value="QBK82290.1"/>
    <property type="molecule type" value="Genomic_DNA"/>
</dbReference>
<comment type="subunit">
    <text evidence="1">Part of the Tic complex.</text>
</comment>
<keyword evidence="2" id="KW-0175">Coiled coil</keyword>
<keyword evidence="1 4" id="KW-0150">Chloroplast</keyword>
<keyword evidence="1" id="KW-0653">Protein transport</keyword>
<keyword evidence="1" id="KW-0812">Transmembrane</keyword>
<dbReference type="InterPro" id="IPR008896">
    <property type="entry name" value="TIC214"/>
</dbReference>
<feature type="region of interest" description="Disordered" evidence="3">
    <location>
        <begin position="614"/>
        <end position="633"/>
    </location>
</feature>
<feature type="transmembrane region" description="Helical" evidence="1">
    <location>
        <begin position="20"/>
        <end position="41"/>
    </location>
</feature>
<feature type="coiled-coil region" evidence="2">
    <location>
        <begin position="744"/>
        <end position="771"/>
    </location>
</feature>
<evidence type="ECO:0000256" key="3">
    <source>
        <dbReference type="SAM" id="MobiDB-lite"/>
    </source>
</evidence>
<proteinExistence type="inferred from homology"/>
<keyword evidence="1" id="KW-0472">Membrane</keyword>
<protein>
    <recommendedName>
        <fullName evidence="1">Protein TIC 214</fullName>
    </recommendedName>
    <alternativeName>
        <fullName evidence="1">Translocon at the inner envelope membrane of chloroplasts 214</fullName>
    </alternativeName>
</protein>
<evidence type="ECO:0000313" key="4">
    <source>
        <dbReference type="EMBL" id="QBK82290.1"/>
    </source>
</evidence>
<feature type="transmembrane region" description="Helical" evidence="1">
    <location>
        <begin position="85"/>
        <end position="101"/>
    </location>
</feature>
<comment type="similarity">
    <text evidence="1">Belongs to the TIC214 family.</text>
</comment>
<comment type="subcellular location">
    <subcellularLocation>
        <location evidence="1">Plastid</location>
        <location evidence="1">Chloroplast inner membrane</location>
    </subcellularLocation>
</comment>
<feature type="transmembrane region" description="Helical" evidence="1">
    <location>
        <begin position="53"/>
        <end position="73"/>
    </location>
</feature>
<geneLocation type="chloroplast" evidence="4"/>
<gene>
    <name evidence="4" type="primary">ycf1</name>
    <name evidence="1" type="synonym">TIC214</name>
    <name evidence="4" type="ORF">CyseCp042</name>
</gene>
<feature type="compositionally biased region" description="Acidic residues" evidence="3">
    <location>
        <begin position="614"/>
        <end position="632"/>
    </location>
</feature>
<dbReference type="GO" id="GO:0009706">
    <property type="term" value="C:chloroplast inner membrane"/>
    <property type="evidence" value="ECO:0007669"/>
    <property type="project" value="UniProtKB-SubCell"/>
</dbReference>